<keyword evidence="1" id="KW-0812">Transmembrane</keyword>
<proteinExistence type="predicted"/>
<accession>A0AAN9KAL7</accession>
<dbReference type="Proteomes" id="UP001367508">
    <property type="component" value="Unassembled WGS sequence"/>
</dbReference>
<protein>
    <submittedName>
        <fullName evidence="2">Uncharacterized protein</fullName>
    </submittedName>
</protein>
<dbReference type="EMBL" id="JAYMYQ010000009">
    <property type="protein sequence ID" value="KAK7313111.1"/>
    <property type="molecule type" value="Genomic_DNA"/>
</dbReference>
<reference evidence="2 3" key="1">
    <citation type="submission" date="2024-01" db="EMBL/GenBank/DDBJ databases">
        <title>The genomes of 5 underutilized Papilionoideae crops provide insights into root nodulation and disease resistanc.</title>
        <authorList>
            <person name="Jiang F."/>
        </authorList>
    </citation>
    <scope>NUCLEOTIDE SEQUENCE [LARGE SCALE GENOMIC DNA]</scope>
    <source>
        <strain evidence="2">LVBAO_FW01</strain>
        <tissue evidence="2">Leaves</tissue>
    </source>
</reference>
<organism evidence="2 3">
    <name type="scientific">Canavalia gladiata</name>
    <name type="common">Sword bean</name>
    <name type="synonym">Dolichos gladiatus</name>
    <dbReference type="NCBI Taxonomy" id="3824"/>
    <lineage>
        <taxon>Eukaryota</taxon>
        <taxon>Viridiplantae</taxon>
        <taxon>Streptophyta</taxon>
        <taxon>Embryophyta</taxon>
        <taxon>Tracheophyta</taxon>
        <taxon>Spermatophyta</taxon>
        <taxon>Magnoliopsida</taxon>
        <taxon>eudicotyledons</taxon>
        <taxon>Gunneridae</taxon>
        <taxon>Pentapetalae</taxon>
        <taxon>rosids</taxon>
        <taxon>fabids</taxon>
        <taxon>Fabales</taxon>
        <taxon>Fabaceae</taxon>
        <taxon>Papilionoideae</taxon>
        <taxon>50 kb inversion clade</taxon>
        <taxon>NPAAA clade</taxon>
        <taxon>indigoferoid/millettioid clade</taxon>
        <taxon>Phaseoleae</taxon>
        <taxon>Canavalia</taxon>
    </lineage>
</organism>
<name>A0AAN9KAL7_CANGL</name>
<dbReference type="AlphaFoldDB" id="A0AAN9KAL7"/>
<comment type="caution">
    <text evidence="2">The sequence shown here is derived from an EMBL/GenBank/DDBJ whole genome shotgun (WGS) entry which is preliminary data.</text>
</comment>
<evidence type="ECO:0000313" key="2">
    <source>
        <dbReference type="EMBL" id="KAK7313111.1"/>
    </source>
</evidence>
<gene>
    <name evidence="2" type="ORF">VNO77_37532</name>
</gene>
<sequence>MFVLFHLSVLDAMFSFVIIYGGCVIFIHLLPFLASSWVDLDSLLSPAVSVCSGDHDCSSHSLISPIVV</sequence>
<keyword evidence="1" id="KW-0472">Membrane</keyword>
<feature type="transmembrane region" description="Helical" evidence="1">
    <location>
        <begin position="12"/>
        <end position="34"/>
    </location>
</feature>
<keyword evidence="3" id="KW-1185">Reference proteome</keyword>
<evidence type="ECO:0000256" key="1">
    <source>
        <dbReference type="SAM" id="Phobius"/>
    </source>
</evidence>
<keyword evidence="1" id="KW-1133">Transmembrane helix</keyword>
<evidence type="ECO:0000313" key="3">
    <source>
        <dbReference type="Proteomes" id="UP001367508"/>
    </source>
</evidence>